<protein>
    <submittedName>
        <fullName evidence="4">DUF4010 domain-containing protein</fullName>
    </submittedName>
</protein>
<evidence type="ECO:0000313" key="4">
    <source>
        <dbReference type="EMBL" id="GAA4340305.1"/>
    </source>
</evidence>
<evidence type="ECO:0000313" key="5">
    <source>
        <dbReference type="Proteomes" id="UP001500975"/>
    </source>
</evidence>
<comment type="caution">
    <text evidence="4">The sequence shown here is derived from an EMBL/GenBank/DDBJ whole genome shotgun (WGS) entry which is preliminary data.</text>
</comment>
<sequence length="418" mass="41539">MNTSIPPDAPIGLAVALGVGMLIGIERERRKGEGTESGAAGLRTFTVAALCGALAQLLPVPGLVPVGAAFIGLAGILAYWKSGEDDPGLTTELALFTTYLIGVQSAIAPTLGAACGAGLALLLAMRRRLHRFATQLLSEQELHDGLLLAALALIVLPLIPAGPLPWLGGIDPRPLAAMVVLILAIQAGGHMAARWLGARAGMLGSGFVSGFISSTATVASFGGRAKAQPGQAGVLAGGAALSGVATWAQALVLGAALSPAAALALLPAALAAAAGTAVAGLLPLLSRRARGSDAIEAPASTRSALRPREALAVAALLAVVALVVSYAQDRFGEAGLLISVAIAALADAHSPIASMASLHAAGTMATERFVHGALVAVSVNTLTRCAVATIAGGPRYALRVGGALLLGLGLGWAVALLF</sequence>
<gene>
    <name evidence="4" type="ORF">GCM10023165_20190</name>
</gene>
<reference evidence="5" key="1">
    <citation type="journal article" date="2019" name="Int. J. Syst. Evol. Microbiol.">
        <title>The Global Catalogue of Microorganisms (GCM) 10K type strain sequencing project: providing services to taxonomists for standard genome sequencing and annotation.</title>
        <authorList>
            <consortium name="The Broad Institute Genomics Platform"/>
            <consortium name="The Broad Institute Genome Sequencing Center for Infectious Disease"/>
            <person name="Wu L."/>
            <person name="Ma J."/>
        </authorList>
    </citation>
    <scope>NUCLEOTIDE SEQUENCE [LARGE SCALE GENOMIC DNA]</scope>
    <source>
        <strain evidence="5">JCM 17804</strain>
    </source>
</reference>
<keyword evidence="1" id="KW-0812">Transmembrane</keyword>
<evidence type="ECO:0000259" key="2">
    <source>
        <dbReference type="Pfam" id="PF02308"/>
    </source>
</evidence>
<dbReference type="InterPro" id="IPR049177">
    <property type="entry name" value="MgtC_SapB_SrpB_YhiD_N"/>
</dbReference>
<feature type="transmembrane region" description="Helical" evidence="1">
    <location>
        <begin position="263"/>
        <end position="285"/>
    </location>
</feature>
<feature type="transmembrane region" description="Helical" evidence="1">
    <location>
        <begin position="175"/>
        <end position="193"/>
    </location>
</feature>
<feature type="transmembrane region" description="Helical" evidence="1">
    <location>
        <begin position="310"/>
        <end position="328"/>
    </location>
</feature>
<feature type="transmembrane region" description="Helical" evidence="1">
    <location>
        <begin position="234"/>
        <end position="257"/>
    </location>
</feature>
<dbReference type="Pfam" id="PF13194">
    <property type="entry name" value="DUF4010"/>
    <property type="match status" value="1"/>
</dbReference>
<dbReference type="Pfam" id="PF02308">
    <property type="entry name" value="MgtC"/>
    <property type="match status" value="1"/>
</dbReference>
<feature type="transmembrane region" description="Helical" evidence="1">
    <location>
        <begin position="99"/>
        <end position="124"/>
    </location>
</feature>
<dbReference type="RefSeq" id="WP_345537612.1">
    <property type="nucleotide sequence ID" value="NZ_BAABGJ010000016.1"/>
</dbReference>
<accession>A0ABP8HJQ7</accession>
<feature type="transmembrane region" description="Helical" evidence="1">
    <location>
        <begin position="369"/>
        <end position="390"/>
    </location>
</feature>
<evidence type="ECO:0000256" key="1">
    <source>
        <dbReference type="SAM" id="Phobius"/>
    </source>
</evidence>
<feature type="transmembrane region" description="Helical" evidence="1">
    <location>
        <begin position="6"/>
        <end position="25"/>
    </location>
</feature>
<organism evidence="4 5">
    <name type="scientific">Variovorax defluvii</name>
    <dbReference type="NCBI Taxonomy" id="913761"/>
    <lineage>
        <taxon>Bacteria</taxon>
        <taxon>Pseudomonadati</taxon>
        <taxon>Pseudomonadota</taxon>
        <taxon>Betaproteobacteria</taxon>
        <taxon>Burkholderiales</taxon>
        <taxon>Comamonadaceae</taxon>
        <taxon>Variovorax</taxon>
    </lineage>
</organism>
<feature type="transmembrane region" description="Helical" evidence="1">
    <location>
        <begin position="396"/>
        <end position="417"/>
    </location>
</feature>
<feature type="transmembrane region" description="Helical" evidence="1">
    <location>
        <begin position="145"/>
        <end position="163"/>
    </location>
</feature>
<feature type="domain" description="DUF4010" evidence="3">
    <location>
        <begin position="180"/>
        <end position="392"/>
    </location>
</feature>
<proteinExistence type="predicted"/>
<dbReference type="EMBL" id="BAABGJ010000016">
    <property type="protein sequence ID" value="GAA4340305.1"/>
    <property type="molecule type" value="Genomic_DNA"/>
</dbReference>
<keyword evidence="1" id="KW-0472">Membrane</keyword>
<keyword evidence="1" id="KW-1133">Transmembrane helix</keyword>
<dbReference type="PANTHER" id="PTHR39084">
    <property type="entry name" value="MEMBRANE PROTEIN-RELATED"/>
    <property type="match status" value="1"/>
</dbReference>
<feature type="domain" description="MgtC/SapB/SrpB/YhiD N-terminal" evidence="2">
    <location>
        <begin position="13"/>
        <end position="131"/>
    </location>
</feature>
<keyword evidence="5" id="KW-1185">Reference proteome</keyword>
<dbReference type="Proteomes" id="UP001500975">
    <property type="component" value="Unassembled WGS sequence"/>
</dbReference>
<dbReference type="PANTHER" id="PTHR39084:SF1">
    <property type="entry name" value="DUF4010 DOMAIN-CONTAINING PROTEIN"/>
    <property type="match status" value="1"/>
</dbReference>
<feature type="transmembrane region" description="Helical" evidence="1">
    <location>
        <begin position="46"/>
        <end position="79"/>
    </location>
</feature>
<feature type="transmembrane region" description="Helical" evidence="1">
    <location>
        <begin position="334"/>
        <end position="357"/>
    </location>
</feature>
<dbReference type="InterPro" id="IPR025105">
    <property type="entry name" value="DUF4010"/>
</dbReference>
<name>A0ABP8HJQ7_9BURK</name>
<evidence type="ECO:0000259" key="3">
    <source>
        <dbReference type="Pfam" id="PF13194"/>
    </source>
</evidence>